<dbReference type="Gene3D" id="3.40.190.10">
    <property type="entry name" value="Periplasmic binding protein-like II"/>
    <property type="match status" value="1"/>
</dbReference>
<sequence length="490" mass="54298">MSYSSRRTKQKSTKSFDFLTGINSIFLLIFSLVGGLFIFNILKYNFLNVRFINVIIIASLILFFVVSLFLIVKKRAKVLTLIMLLLLSIASGIGLYLTHSAINISNHLNETASYSEIEMSVVVPKDSEITDVSQLDNVLAPLDNDRSNIDALMNDIKTQKNKTIAVETTDSYDAAYEALIAGEKSAMVMSSAYDSLLEVKHENYSDNLKTIYTYKVVKQIEKPDSSVTNTDSFNIYISGIDTYGSISSVSRSDVNIIMTVNRKTNKVLLTTTPRDAYVQIPDGGNNQYDKLTHAGIYGVEASIHTLENLYDIKIDYYARINFTSFLKLIDLLGGIEVENDQAFTSHIGGLDFPVGKLQMNSEMAFAFVRERYSLENGDKDRGRNQTKVIAAIIDKLTSVNAITNYTNIINGLGDSIQTNMPLETMMGLANDQLSTGDRYSVLSQSVDGVGSTGELPSYAMPSASLYMLSLDENNLENAKLAIKETMEGTR</sequence>
<keyword evidence="2" id="KW-0812">Transmembrane</keyword>
<comment type="similarity">
    <text evidence="1">Belongs to the LytR/CpsA/Psr (LCP) family.</text>
</comment>
<dbReference type="Proteomes" id="UP000653045">
    <property type="component" value="Unassembled WGS sequence"/>
</dbReference>
<feature type="transmembrane region" description="Helical" evidence="2">
    <location>
        <begin position="78"/>
        <end position="97"/>
    </location>
</feature>
<dbReference type="NCBIfam" id="TIGR00350">
    <property type="entry name" value="lytR_cpsA_psr"/>
    <property type="match status" value="1"/>
</dbReference>
<keyword evidence="6" id="KW-1185">Reference proteome</keyword>
<dbReference type="Pfam" id="PF02916">
    <property type="entry name" value="DNA_PPF"/>
    <property type="match status" value="1"/>
</dbReference>
<dbReference type="SUPFAM" id="SSF53850">
    <property type="entry name" value="Periplasmic binding protein-like II"/>
    <property type="match status" value="1"/>
</dbReference>
<protein>
    <submittedName>
        <fullName evidence="5">LCP family protein</fullName>
    </submittedName>
</protein>
<name>A0ABS0ZHD7_9STRE</name>
<dbReference type="PANTHER" id="PTHR33392:SF6">
    <property type="entry name" value="POLYISOPRENYL-TEICHOIC ACID--PEPTIDOGLYCAN TEICHOIC ACID TRANSFERASE TAGU"/>
    <property type="match status" value="1"/>
</dbReference>
<evidence type="ECO:0000256" key="2">
    <source>
        <dbReference type="SAM" id="Phobius"/>
    </source>
</evidence>
<feature type="domain" description="DNA polymerase processivity factor" evidence="3">
    <location>
        <begin position="76"/>
        <end position="189"/>
    </location>
</feature>
<dbReference type="EMBL" id="JAENBO010000001">
    <property type="protein sequence ID" value="MBJ8325395.1"/>
    <property type="molecule type" value="Genomic_DNA"/>
</dbReference>
<feature type="domain" description="Cell envelope-related transcriptional attenuator" evidence="4">
    <location>
        <begin position="251"/>
        <end position="397"/>
    </location>
</feature>
<feature type="transmembrane region" description="Helical" evidence="2">
    <location>
        <begin position="21"/>
        <end position="39"/>
    </location>
</feature>
<dbReference type="Pfam" id="PF03816">
    <property type="entry name" value="LytR_cpsA_psr"/>
    <property type="match status" value="1"/>
</dbReference>
<dbReference type="InterPro" id="IPR050922">
    <property type="entry name" value="LytR/CpsA/Psr_CW_biosynth"/>
</dbReference>
<keyword evidence="2" id="KW-0472">Membrane</keyword>
<proteinExistence type="inferred from homology"/>
<accession>A0ABS0ZHD7</accession>
<evidence type="ECO:0000259" key="4">
    <source>
        <dbReference type="Pfam" id="PF03816"/>
    </source>
</evidence>
<organism evidence="5 6">
    <name type="scientific">Streptococcus pacificus</name>
    <dbReference type="NCBI Taxonomy" id="2740577"/>
    <lineage>
        <taxon>Bacteria</taxon>
        <taxon>Bacillati</taxon>
        <taxon>Bacillota</taxon>
        <taxon>Bacilli</taxon>
        <taxon>Lactobacillales</taxon>
        <taxon>Streptococcaceae</taxon>
        <taxon>Streptococcus</taxon>
    </lineage>
</organism>
<evidence type="ECO:0000313" key="6">
    <source>
        <dbReference type="Proteomes" id="UP000653045"/>
    </source>
</evidence>
<gene>
    <name evidence="5" type="ORF">JHK62_01710</name>
</gene>
<reference evidence="5 6" key="1">
    <citation type="journal article" date="2021" name="Int. J. Syst. Evol. Microbiol.">
        <title>Streptococcus vicugnae sp. nov., isolated from faeces of alpacas (Vicugna pacos) and cattle (Bos taurus), Streptococcus zalophi sp. nov., and Streptococcus pacificus sp. nov., isolated from respiratory tract of California sea lions (Zalophus californianus).</title>
        <authorList>
            <person name="Volokhov D.V."/>
            <person name="Zagorodnyaya T.A."/>
            <person name="Shen Z."/>
            <person name="Blom J."/>
            <person name="Furtak V.A."/>
            <person name="Eisenberg T."/>
            <person name="Fan P."/>
            <person name="Jeong K.C."/>
            <person name="Gao Y."/>
            <person name="Zhang S."/>
            <person name="Amselle M."/>
        </authorList>
    </citation>
    <scope>NUCLEOTIDE SEQUENCE [LARGE SCALE GENOMIC DNA]</scope>
    <source>
        <strain evidence="5 6">CSL7591</strain>
    </source>
</reference>
<evidence type="ECO:0000259" key="3">
    <source>
        <dbReference type="Pfam" id="PF02916"/>
    </source>
</evidence>
<evidence type="ECO:0000256" key="1">
    <source>
        <dbReference type="ARBA" id="ARBA00006068"/>
    </source>
</evidence>
<feature type="transmembrane region" description="Helical" evidence="2">
    <location>
        <begin position="51"/>
        <end position="71"/>
    </location>
</feature>
<dbReference type="Gene3D" id="3.40.630.190">
    <property type="entry name" value="LCP protein"/>
    <property type="match status" value="1"/>
</dbReference>
<dbReference type="InterPro" id="IPR004190">
    <property type="entry name" value="DNA_pol_proc_fac"/>
</dbReference>
<dbReference type="InterPro" id="IPR004474">
    <property type="entry name" value="LytR_CpsA_psr"/>
</dbReference>
<dbReference type="RefSeq" id="WP_199574951.1">
    <property type="nucleotide sequence ID" value="NZ_JAENBO010000001.1"/>
</dbReference>
<evidence type="ECO:0000313" key="5">
    <source>
        <dbReference type="EMBL" id="MBJ8325395.1"/>
    </source>
</evidence>
<keyword evidence="2" id="KW-1133">Transmembrane helix</keyword>
<comment type="caution">
    <text evidence="5">The sequence shown here is derived from an EMBL/GenBank/DDBJ whole genome shotgun (WGS) entry which is preliminary data.</text>
</comment>
<dbReference type="PANTHER" id="PTHR33392">
    <property type="entry name" value="POLYISOPRENYL-TEICHOIC ACID--PEPTIDOGLYCAN TEICHOIC ACID TRANSFERASE TAGU"/>
    <property type="match status" value="1"/>
</dbReference>